<protein>
    <submittedName>
        <fullName evidence="2">Uncharacterized protein</fullName>
    </submittedName>
</protein>
<gene>
    <name evidence="2" type="ORF">DPMN_037733</name>
</gene>
<evidence type="ECO:0000313" key="2">
    <source>
        <dbReference type="EMBL" id="KAH3874488.1"/>
    </source>
</evidence>
<sequence length="80" mass="8201">MEPRLSPVKPGVAESLPGSDAGIATLSAGVVTVYRGSSGTLPTLTGSQPGHFRRQPKLCRGFMGINQSGVDRDSAGLFTG</sequence>
<dbReference type="EMBL" id="JAIWYP010000002">
    <property type="protein sequence ID" value="KAH3874488.1"/>
    <property type="molecule type" value="Genomic_DNA"/>
</dbReference>
<comment type="caution">
    <text evidence="2">The sequence shown here is derived from an EMBL/GenBank/DDBJ whole genome shotgun (WGS) entry which is preliminary data.</text>
</comment>
<evidence type="ECO:0000256" key="1">
    <source>
        <dbReference type="SAM" id="MobiDB-lite"/>
    </source>
</evidence>
<organism evidence="2 3">
    <name type="scientific">Dreissena polymorpha</name>
    <name type="common">Zebra mussel</name>
    <name type="synonym">Mytilus polymorpha</name>
    <dbReference type="NCBI Taxonomy" id="45954"/>
    <lineage>
        <taxon>Eukaryota</taxon>
        <taxon>Metazoa</taxon>
        <taxon>Spiralia</taxon>
        <taxon>Lophotrochozoa</taxon>
        <taxon>Mollusca</taxon>
        <taxon>Bivalvia</taxon>
        <taxon>Autobranchia</taxon>
        <taxon>Heteroconchia</taxon>
        <taxon>Euheterodonta</taxon>
        <taxon>Imparidentia</taxon>
        <taxon>Neoheterodontei</taxon>
        <taxon>Myida</taxon>
        <taxon>Dreissenoidea</taxon>
        <taxon>Dreissenidae</taxon>
        <taxon>Dreissena</taxon>
    </lineage>
</organism>
<proteinExistence type="predicted"/>
<keyword evidence="3" id="KW-1185">Reference proteome</keyword>
<dbReference type="Proteomes" id="UP000828390">
    <property type="component" value="Unassembled WGS sequence"/>
</dbReference>
<reference evidence="2" key="2">
    <citation type="submission" date="2020-11" db="EMBL/GenBank/DDBJ databases">
        <authorList>
            <person name="McCartney M.A."/>
            <person name="Auch B."/>
            <person name="Kono T."/>
            <person name="Mallez S."/>
            <person name="Becker A."/>
            <person name="Gohl D.M."/>
            <person name="Silverstein K.A.T."/>
            <person name="Koren S."/>
            <person name="Bechman K.B."/>
            <person name="Herman A."/>
            <person name="Abrahante J.E."/>
            <person name="Garbe J."/>
        </authorList>
    </citation>
    <scope>NUCLEOTIDE SEQUENCE</scope>
    <source>
        <strain evidence="2">Duluth1</strain>
        <tissue evidence="2">Whole animal</tissue>
    </source>
</reference>
<dbReference type="AlphaFoldDB" id="A0A9D4MD49"/>
<feature type="region of interest" description="Disordered" evidence="1">
    <location>
        <begin position="1"/>
        <end position="20"/>
    </location>
</feature>
<accession>A0A9D4MD49</accession>
<reference evidence="2" key="1">
    <citation type="journal article" date="2019" name="bioRxiv">
        <title>The Genome of the Zebra Mussel, Dreissena polymorpha: A Resource for Invasive Species Research.</title>
        <authorList>
            <person name="McCartney M.A."/>
            <person name="Auch B."/>
            <person name="Kono T."/>
            <person name="Mallez S."/>
            <person name="Zhang Y."/>
            <person name="Obille A."/>
            <person name="Becker A."/>
            <person name="Abrahante J.E."/>
            <person name="Garbe J."/>
            <person name="Badalamenti J.P."/>
            <person name="Herman A."/>
            <person name="Mangelson H."/>
            <person name="Liachko I."/>
            <person name="Sullivan S."/>
            <person name="Sone E.D."/>
            <person name="Koren S."/>
            <person name="Silverstein K.A.T."/>
            <person name="Beckman K.B."/>
            <person name="Gohl D.M."/>
        </authorList>
    </citation>
    <scope>NUCLEOTIDE SEQUENCE</scope>
    <source>
        <strain evidence="2">Duluth1</strain>
        <tissue evidence="2">Whole animal</tissue>
    </source>
</reference>
<name>A0A9D4MD49_DREPO</name>
<evidence type="ECO:0000313" key="3">
    <source>
        <dbReference type="Proteomes" id="UP000828390"/>
    </source>
</evidence>